<name>A0AAD5D5Y9_AMBAR</name>
<evidence type="ECO:0000313" key="1">
    <source>
        <dbReference type="EMBL" id="KAI7754906.1"/>
    </source>
</evidence>
<proteinExistence type="predicted"/>
<dbReference type="EMBL" id="JAMZMK010002278">
    <property type="protein sequence ID" value="KAI7754906.1"/>
    <property type="molecule type" value="Genomic_DNA"/>
</dbReference>
<protein>
    <submittedName>
        <fullName evidence="1">Uncharacterized protein</fullName>
    </submittedName>
</protein>
<keyword evidence="2" id="KW-1185">Reference proteome</keyword>
<comment type="caution">
    <text evidence="1">The sequence shown here is derived from an EMBL/GenBank/DDBJ whole genome shotgun (WGS) entry which is preliminary data.</text>
</comment>
<dbReference type="AlphaFoldDB" id="A0AAD5D5Y9"/>
<organism evidence="1 2">
    <name type="scientific">Ambrosia artemisiifolia</name>
    <name type="common">Common ragweed</name>
    <dbReference type="NCBI Taxonomy" id="4212"/>
    <lineage>
        <taxon>Eukaryota</taxon>
        <taxon>Viridiplantae</taxon>
        <taxon>Streptophyta</taxon>
        <taxon>Embryophyta</taxon>
        <taxon>Tracheophyta</taxon>
        <taxon>Spermatophyta</taxon>
        <taxon>Magnoliopsida</taxon>
        <taxon>eudicotyledons</taxon>
        <taxon>Gunneridae</taxon>
        <taxon>Pentapetalae</taxon>
        <taxon>asterids</taxon>
        <taxon>campanulids</taxon>
        <taxon>Asterales</taxon>
        <taxon>Asteraceae</taxon>
        <taxon>Asteroideae</taxon>
        <taxon>Heliantheae alliance</taxon>
        <taxon>Heliantheae</taxon>
        <taxon>Ambrosia</taxon>
    </lineage>
</organism>
<dbReference type="Proteomes" id="UP001206925">
    <property type="component" value="Unassembled WGS sequence"/>
</dbReference>
<evidence type="ECO:0000313" key="2">
    <source>
        <dbReference type="Proteomes" id="UP001206925"/>
    </source>
</evidence>
<sequence length="152" mass="17076">MTIPLLMARSEDANDPMVQRFRNVSSYLREKDDVKSDAFSVSHEKLLNNSATKGVVNCNLYFDIDVMLLAECSQKGLNPSKSKDAKVIQRRRKIAFFSELGKTQSGSDAKAVKKMSMPAKEEVDEGFREVATLISDLHGILESLFYGCWSLF</sequence>
<gene>
    <name evidence="1" type="ORF">M8C21_006754</name>
</gene>
<accession>A0AAD5D5Y9</accession>
<reference evidence="1" key="1">
    <citation type="submission" date="2022-06" db="EMBL/GenBank/DDBJ databases">
        <title>Uncovering the hologenomic basis of an extraordinary plant invasion.</title>
        <authorList>
            <person name="Bieker V.C."/>
            <person name="Martin M.D."/>
            <person name="Gilbert T."/>
            <person name="Hodgins K."/>
            <person name="Battlay P."/>
            <person name="Petersen B."/>
            <person name="Wilson J."/>
        </authorList>
    </citation>
    <scope>NUCLEOTIDE SEQUENCE</scope>
    <source>
        <strain evidence="1">AA19_3_7</strain>
        <tissue evidence="1">Leaf</tissue>
    </source>
</reference>